<dbReference type="InterPro" id="IPR009716">
    <property type="entry name" value="Ferroportin-1"/>
</dbReference>
<evidence type="ECO:0000256" key="7">
    <source>
        <dbReference type="RuleBase" id="RU365065"/>
    </source>
</evidence>
<reference evidence="9 10" key="1">
    <citation type="submission" date="2024-10" db="EMBL/GenBank/DDBJ databases">
        <title>Updated reference genomes for cyclostephanoid diatoms.</title>
        <authorList>
            <person name="Roberts W.R."/>
            <person name="Alverson A.J."/>
        </authorList>
    </citation>
    <scope>NUCLEOTIDE SEQUENCE [LARGE SCALE GENOMIC DNA]</scope>
    <source>
        <strain evidence="9 10">AJA276-08</strain>
    </source>
</reference>
<evidence type="ECO:0000256" key="8">
    <source>
        <dbReference type="SAM" id="MobiDB-lite"/>
    </source>
</evidence>
<keyword evidence="10" id="KW-1185">Reference proteome</keyword>
<feature type="transmembrane region" description="Helical" evidence="7">
    <location>
        <begin position="244"/>
        <end position="267"/>
    </location>
</feature>
<keyword evidence="5 7" id="KW-1133">Transmembrane helix</keyword>
<feature type="transmembrane region" description="Helical" evidence="7">
    <location>
        <begin position="351"/>
        <end position="370"/>
    </location>
</feature>
<evidence type="ECO:0000313" key="9">
    <source>
        <dbReference type="EMBL" id="KAL3796813.1"/>
    </source>
</evidence>
<dbReference type="AlphaFoldDB" id="A0ABD3Q9N7"/>
<name>A0ABD3Q9N7_9STRA</name>
<feature type="transmembrane region" description="Helical" evidence="7">
    <location>
        <begin position="477"/>
        <end position="500"/>
    </location>
</feature>
<dbReference type="GO" id="GO:0016020">
    <property type="term" value="C:membrane"/>
    <property type="evidence" value="ECO:0007669"/>
    <property type="project" value="UniProtKB-SubCell"/>
</dbReference>
<sequence>MTTFESDALLPPGGALPSRARPAPDDGRAVQARRILLSSTASRIGSRCWEFAAPLLLLEWSPGSLAAPAAFGMTSALSRVAISPWLGGLADGWDRMNAILVGTAMQASGCLASVGALAAWNWLSSMEGGDATTTRLVSLALVIAAGVVEKLGAQLASVAVKKEWVPIVFEEGDSDCDATEAASAATGRSRGAFEFPCIDPPAVNLSFINTTMTNIDLLAAMLGPVLTGWILEVLGGGGNGVQRGFAAIALVNAISFIPEIILLRGVYDSCPALQRSRGGICSNTTEITSSERSKEDGVSRNPWTVWFHHPSGLPLLTLSLSSLYLTALAPSGVVLTAYLVTQGLPPTSIGAFRAMGALSGVVGISVFSLMRNWGESRVSDVREDPAERSMSVRSIERLRCVSMVSLLLEVVSVLVASAAFAMYHSSSTSLVETDGSLPLHTVIFLGSIVLSRAGLYAFDLGALEIEQYIVDERFRNAVGSVEGALCSLAEMGMYLMSMALSNPSDFGWQVAVSATAVSFGGVCFGLFLYMYHMHRHHHHNHEADDCTQGECAHDHDHAHTWQQDRDLEEYGYHIHLHRHVKASRFTV</sequence>
<feature type="transmembrane region" description="Helical" evidence="7">
    <location>
        <begin position="315"/>
        <end position="339"/>
    </location>
</feature>
<keyword evidence="6 7" id="KW-0472">Membrane</keyword>
<evidence type="ECO:0000256" key="3">
    <source>
        <dbReference type="ARBA" id="ARBA00022448"/>
    </source>
</evidence>
<dbReference type="SUPFAM" id="SSF103473">
    <property type="entry name" value="MFS general substrate transporter"/>
    <property type="match status" value="1"/>
</dbReference>
<feature type="transmembrane region" description="Helical" evidence="7">
    <location>
        <begin position="506"/>
        <end position="531"/>
    </location>
</feature>
<dbReference type="EMBL" id="JALLAZ020000372">
    <property type="protein sequence ID" value="KAL3796813.1"/>
    <property type="molecule type" value="Genomic_DNA"/>
</dbReference>
<dbReference type="PANTHER" id="PTHR11660">
    <property type="entry name" value="SOLUTE CARRIER FAMILY 40 MEMBER"/>
    <property type="match status" value="1"/>
</dbReference>
<comment type="subcellular location">
    <subcellularLocation>
        <location evidence="1 7">Membrane</location>
        <topology evidence="1 7">Multi-pass membrane protein</topology>
    </subcellularLocation>
</comment>
<protein>
    <recommendedName>
        <fullName evidence="7">Solute carrier family 40 member</fullName>
    </recommendedName>
</protein>
<keyword evidence="3 7" id="KW-0813">Transport</keyword>
<dbReference type="GO" id="GO:0005381">
    <property type="term" value="F:iron ion transmembrane transporter activity"/>
    <property type="evidence" value="ECO:0007669"/>
    <property type="project" value="UniProtKB-UniRule"/>
</dbReference>
<proteinExistence type="inferred from homology"/>
<evidence type="ECO:0000256" key="1">
    <source>
        <dbReference type="ARBA" id="ARBA00004141"/>
    </source>
</evidence>
<feature type="region of interest" description="Disordered" evidence="8">
    <location>
        <begin position="1"/>
        <end position="26"/>
    </location>
</feature>
<keyword evidence="7" id="KW-0406">Ion transport</keyword>
<evidence type="ECO:0000256" key="6">
    <source>
        <dbReference type="ARBA" id="ARBA00023136"/>
    </source>
</evidence>
<feature type="transmembrane region" description="Helical" evidence="7">
    <location>
        <begin position="443"/>
        <end position="465"/>
    </location>
</feature>
<comment type="similarity">
    <text evidence="2 7">Belongs to the ferroportin (FP) (TC 2.A.100) family. SLC40A subfamily.</text>
</comment>
<evidence type="ECO:0000256" key="5">
    <source>
        <dbReference type="ARBA" id="ARBA00022989"/>
    </source>
</evidence>
<evidence type="ECO:0000256" key="4">
    <source>
        <dbReference type="ARBA" id="ARBA00022692"/>
    </source>
</evidence>
<evidence type="ECO:0000313" key="10">
    <source>
        <dbReference type="Proteomes" id="UP001530315"/>
    </source>
</evidence>
<dbReference type="InterPro" id="IPR036259">
    <property type="entry name" value="MFS_trans_sf"/>
</dbReference>
<evidence type="ECO:0000256" key="2">
    <source>
        <dbReference type="ARBA" id="ARBA00006279"/>
    </source>
</evidence>
<dbReference type="Proteomes" id="UP001530315">
    <property type="component" value="Unassembled WGS sequence"/>
</dbReference>
<gene>
    <name evidence="9" type="ORF">ACHAW5_010119</name>
</gene>
<dbReference type="PANTHER" id="PTHR11660:SF57">
    <property type="entry name" value="SOLUTE CARRIER FAMILY 40 MEMBER"/>
    <property type="match status" value="1"/>
</dbReference>
<comment type="caution">
    <text evidence="9">The sequence shown here is derived from an EMBL/GenBank/DDBJ whole genome shotgun (WGS) entry which is preliminary data.</text>
</comment>
<organism evidence="9 10">
    <name type="scientific">Stephanodiscus triporus</name>
    <dbReference type="NCBI Taxonomy" id="2934178"/>
    <lineage>
        <taxon>Eukaryota</taxon>
        <taxon>Sar</taxon>
        <taxon>Stramenopiles</taxon>
        <taxon>Ochrophyta</taxon>
        <taxon>Bacillariophyta</taxon>
        <taxon>Coscinodiscophyceae</taxon>
        <taxon>Thalassiosirophycidae</taxon>
        <taxon>Stephanodiscales</taxon>
        <taxon>Stephanodiscaceae</taxon>
        <taxon>Stephanodiscus</taxon>
    </lineage>
</organism>
<keyword evidence="4 7" id="KW-0812">Transmembrane</keyword>
<comment type="caution">
    <text evidence="7">Lacks conserved residue(s) required for the propagation of feature annotation.</text>
</comment>
<accession>A0ABD3Q9N7</accession>
<dbReference type="Pfam" id="PF06963">
    <property type="entry name" value="FPN1"/>
    <property type="match status" value="2"/>
</dbReference>
<feature type="transmembrane region" description="Helical" evidence="7">
    <location>
        <begin position="398"/>
        <end position="423"/>
    </location>
</feature>
<comment type="function">
    <text evidence="7">May be involved in iron transport and iron homeostasis.</text>
</comment>